<feature type="compositionally biased region" description="Low complexity" evidence="1">
    <location>
        <begin position="702"/>
        <end position="714"/>
    </location>
</feature>
<evidence type="ECO:0000259" key="2">
    <source>
        <dbReference type="PROSITE" id="PS50235"/>
    </source>
</evidence>
<feature type="region of interest" description="Disordered" evidence="1">
    <location>
        <begin position="1994"/>
        <end position="2042"/>
    </location>
</feature>
<keyword evidence="3" id="KW-1185">Reference proteome</keyword>
<feature type="compositionally biased region" description="Low complexity" evidence="1">
    <location>
        <begin position="2166"/>
        <end position="2179"/>
    </location>
</feature>
<dbReference type="PROSITE" id="PS00972">
    <property type="entry name" value="USP_1"/>
    <property type="match status" value="1"/>
</dbReference>
<dbReference type="InterPro" id="IPR018200">
    <property type="entry name" value="USP_CS"/>
</dbReference>
<dbReference type="PANTHER" id="PTHR24006">
    <property type="entry name" value="UBIQUITIN CARBOXYL-TERMINAL HYDROLASE"/>
    <property type="match status" value="1"/>
</dbReference>
<name>A0AA85JDV9_TRIRE</name>
<evidence type="ECO:0000313" key="4">
    <source>
        <dbReference type="WBParaSite" id="TREG1_28840.1"/>
    </source>
</evidence>
<feature type="compositionally biased region" description="Polar residues" evidence="1">
    <location>
        <begin position="715"/>
        <end position="728"/>
    </location>
</feature>
<feature type="compositionally biased region" description="Low complexity" evidence="1">
    <location>
        <begin position="1360"/>
        <end position="1372"/>
    </location>
</feature>
<feature type="region of interest" description="Disordered" evidence="1">
    <location>
        <begin position="2166"/>
        <end position="2203"/>
    </location>
</feature>
<reference evidence="3" key="1">
    <citation type="submission" date="2022-06" db="EMBL/GenBank/DDBJ databases">
        <authorList>
            <person name="Berger JAMES D."/>
            <person name="Berger JAMES D."/>
        </authorList>
    </citation>
    <scope>NUCLEOTIDE SEQUENCE [LARGE SCALE GENOMIC DNA]</scope>
</reference>
<proteinExistence type="predicted"/>
<dbReference type="WBParaSite" id="TREG1_28840.1">
    <property type="protein sequence ID" value="TREG1_28840.1"/>
    <property type="gene ID" value="TREG1_28840"/>
</dbReference>
<evidence type="ECO:0000313" key="3">
    <source>
        <dbReference type="Proteomes" id="UP000050795"/>
    </source>
</evidence>
<feature type="region of interest" description="Disordered" evidence="1">
    <location>
        <begin position="702"/>
        <end position="728"/>
    </location>
</feature>
<dbReference type="GO" id="GO:0005829">
    <property type="term" value="C:cytosol"/>
    <property type="evidence" value="ECO:0007669"/>
    <property type="project" value="TreeGrafter"/>
</dbReference>
<feature type="compositionally biased region" description="Basic and acidic residues" evidence="1">
    <location>
        <begin position="1994"/>
        <end position="2009"/>
    </location>
</feature>
<dbReference type="InterPro" id="IPR028889">
    <property type="entry name" value="USP"/>
</dbReference>
<dbReference type="GO" id="GO:0016477">
    <property type="term" value="P:cell migration"/>
    <property type="evidence" value="ECO:0007669"/>
    <property type="project" value="TreeGrafter"/>
</dbReference>
<dbReference type="SUPFAM" id="SSF54001">
    <property type="entry name" value="Cysteine proteinases"/>
    <property type="match status" value="1"/>
</dbReference>
<accession>A0AA85JDV9</accession>
<feature type="region of interest" description="Disordered" evidence="1">
    <location>
        <begin position="1345"/>
        <end position="1383"/>
    </location>
</feature>
<dbReference type="Pfam" id="PF00443">
    <property type="entry name" value="UCH"/>
    <property type="match status" value="1"/>
</dbReference>
<reference evidence="4" key="2">
    <citation type="submission" date="2023-11" db="UniProtKB">
        <authorList>
            <consortium name="WormBaseParasite"/>
        </authorList>
    </citation>
    <scope>IDENTIFICATION</scope>
</reference>
<evidence type="ECO:0000256" key="1">
    <source>
        <dbReference type="SAM" id="MobiDB-lite"/>
    </source>
</evidence>
<dbReference type="GO" id="GO:0004843">
    <property type="term" value="F:cysteine-type deubiquitinase activity"/>
    <property type="evidence" value="ECO:0007669"/>
    <property type="project" value="InterPro"/>
</dbReference>
<sequence length="2203" mass="247759">MIHYYCYAPINKEKISTQINSVASQLNPSTMVTTENVVDSVHLDDESSLTKQIDRTECCEMPSFDKETPLEVKSKSMDEDVALIDAAADEQQSTTSSPASSSTFSSSSNSSSRSDSSLGSENYPSSTSSSKRMSRRSNNSTTSENGGIQSKLLNHNFEKKYFNSLQSSEIIGSVTIEALNCIPWYECLYSHDKLCNFLKYPLSCMKLVTPSRGNLSIGQHHQEQKQCDSDPSHRSYQQQHSHCRCHHHHCDDQYHLFVSSSTSQFVHAFDLLASGMNILQDLLFSESLLIRLSTKDLMHISMTSCFARRPNEDDIYFILEEMFHWLPIYNRQTGDCSSFGEQSTPPAPVVLSESSSPVLSPKPTCFKSCNSDSLKHFHSMSVKHKDTLLCGHLQLCIAVFKCLFNSSTSTFQSQEIRHEGEIKKNVDNTTSTLKTRVHSSDSDVEIIDVNDSCTNCFVDTNHKSVEDTVANQQNSDLSAATTTTAFLVNQTCLVEDMLELLIFPASKWFAQLHEGKQCSKLSNEDQRINNTHDGVDGTIESASSHFKSLPSVLCSRKLLNYSFSFLLCMAHCNPFISQLLASRLHDLMFCARPVKSNWDFHLASITTNPVSSLSSSSSSPSTLYSVFKDENDFYTLIMNNANSNTDTLRFVGLKNGGATCYMNSIIQQLFTLEPIRDCVLSANPECLLRECNKPMNDTLSSSIINSKSTNSDDSVQQNDLDNESTTHTNDLCKRQAKLKPLNREKIHHLNVLFHMQTIFGHLAYSRVKYYAPVEFWRNFKFRSETVQVGEQHDAVEFFHILGNNLDEALELCQLPKIVEVILGGKFADQKICLDCPHRYTSYESFTTLNVDILDHRNLLDSLEQYVKGELLEGDNAYHCCVCDKKIPILKRMCIQKLPLVLAIQLKRFDYDWEQGVSLKFNNYCEFPRQLDMLPYTVHGLKDSMNASNDDEVNISSSEVNTNHNTDVIQPQKQQNTSEEDVDNNENPCTKYNLRGVVVHSGEASSGHYYSFIRHYVPKARTYKWFRYEDHNVFPVPLDKHEEAVSHWFGDELKQPLNDVPKFSRSRHDKRWWSAYLLFYEREDFQEQIKKLPIPRIGSDSHQSKLFAERVKDIIISQNIQHLHYRMQFHPLIPDFIYHFVSNNIQLFTEDSTTQGNLTPITFRLLLHFIYLHYQTVLSNWKRWLFILLKLVAVSTASTRCELIKSTFLKSPDQIKFLLFDCPHPEIRFIGASLIVYICHLCMNDPSVQYTDILKAFISLTDSHLTINTDNKNHHPDIVRLDKLRNTLNTSTTGLSHIPRPIINGKTISSSSSSLSVGENSSIDCVARIFSATCFINRFLAAAGAATSPAPTPTPHPLHQSSALNYNNNNNNGDNDDNSESSSDSQLLMINPGQCLIQLVIHQLYFSPNALLPLNKSFQQYYHSCCTTHSVVDNSNASSSMSSSGTVSSECPMMITTTLPLRSFSEQHQQKIDPNSSAFGSFHHRYPSLWATATSTPVPSTSSSLLSSSVSSTSSVVWAQYFAILLDYASYGMQECHYLLKLHLPEILVNYVLTHEAVLTNLGTTSMYNVRTSVSTSSAFSIWNQEPSASVLLRFNHIQESIKSVFNELLSEMQSCDCPKLCLSHSVNALIYGIFSSSLPSSSSIVNISNSHVNSFNQSKYDYNESLNSYHAHNSNNNGNRSNCSTVIYSGLRILFDLISYLIRSCEIPLQYLNIPTKTDGSVVSKTPISSHLTSLYISPTASCVYSSSVSPSSMKEDNQMHTPHHTDNQHNPYCTMSTPVAVLSNTMIQLFLSNHKESVLKQLTGSLLNSITLQPISDILLFFSYGNFNFSRAALRESVYCLLQSSDFGSVIKLIECLLSIPDSLKTRRIRLFFSYSNNSKLFHELSSKFSCEKKTTTAYQVFYLYLNLLFTHPDVITYLSNELYLLQVLSELNATALHSLRIGPSHNWPDDDRQKKIEAFEQAEQILLNLIPSAEANLKCSIVDLVTYKSGGHTDCESEEKGRGKEKEVDEEEEEDDDDDNDQREDEEDGADADDEGGNDSFLNKSLYPLVSLSLSVLDDDVHDMHFGEYLINDDNTSNLNNAHVTTAANSSTDSTVSSDTSTLIGTTHLDAEQCVNRNDGNNSMGTVDPLVTAITTTTNTVTTTSHSSSSSSSITSNYCNANQISEQQQRQQQISSSYVEFIQEEDNTAHSDHDGDDGIAE</sequence>
<dbReference type="Gene3D" id="3.90.70.10">
    <property type="entry name" value="Cysteine proteinases"/>
    <property type="match status" value="1"/>
</dbReference>
<organism evidence="3 4">
    <name type="scientific">Trichobilharzia regenti</name>
    <name type="common">Nasal bird schistosome</name>
    <dbReference type="NCBI Taxonomy" id="157069"/>
    <lineage>
        <taxon>Eukaryota</taxon>
        <taxon>Metazoa</taxon>
        <taxon>Spiralia</taxon>
        <taxon>Lophotrochozoa</taxon>
        <taxon>Platyhelminthes</taxon>
        <taxon>Trematoda</taxon>
        <taxon>Digenea</taxon>
        <taxon>Strigeidida</taxon>
        <taxon>Schistosomatoidea</taxon>
        <taxon>Schistosomatidae</taxon>
        <taxon>Trichobilharzia</taxon>
    </lineage>
</organism>
<feature type="compositionally biased region" description="Polar residues" evidence="1">
    <location>
        <begin position="954"/>
        <end position="976"/>
    </location>
</feature>
<feature type="region of interest" description="Disordered" evidence="1">
    <location>
        <begin position="88"/>
        <end position="150"/>
    </location>
</feature>
<dbReference type="GO" id="GO:0005634">
    <property type="term" value="C:nucleus"/>
    <property type="evidence" value="ECO:0007669"/>
    <property type="project" value="TreeGrafter"/>
</dbReference>
<dbReference type="GO" id="GO:0016579">
    <property type="term" value="P:protein deubiquitination"/>
    <property type="evidence" value="ECO:0007669"/>
    <property type="project" value="InterPro"/>
</dbReference>
<dbReference type="Proteomes" id="UP000050795">
    <property type="component" value="Unassembled WGS sequence"/>
</dbReference>
<dbReference type="PANTHER" id="PTHR24006:SF925">
    <property type="entry name" value="UBIQUITINYL HYDROLASE 1"/>
    <property type="match status" value="1"/>
</dbReference>
<dbReference type="InterPro" id="IPR001394">
    <property type="entry name" value="Peptidase_C19_UCH"/>
</dbReference>
<feature type="compositionally biased region" description="Acidic residues" evidence="1">
    <location>
        <begin position="2010"/>
        <end position="2039"/>
    </location>
</feature>
<protein>
    <recommendedName>
        <fullName evidence="2">USP domain-containing protein</fullName>
    </recommendedName>
</protein>
<dbReference type="PROSITE" id="PS00973">
    <property type="entry name" value="USP_2"/>
    <property type="match status" value="1"/>
</dbReference>
<feature type="compositionally biased region" description="Low complexity" evidence="1">
    <location>
        <begin position="93"/>
        <end position="145"/>
    </location>
</feature>
<dbReference type="InterPro" id="IPR038765">
    <property type="entry name" value="Papain-like_cys_pep_sf"/>
</dbReference>
<dbReference type="PROSITE" id="PS50235">
    <property type="entry name" value="USP_3"/>
    <property type="match status" value="1"/>
</dbReference>
<dbReference type="InterPro" id="IPR050164">
    <property type="entry name" value="Peptidase_C19"/>
</dbReference>
<feature type="region of interest" description="Disordered" evidence="1">
    <location>
        <begin position="954"/>
        <end position="986"/>
    </location>
</feature>
<feature type="domain" description="USP" evidence="2">
    <location>
        <begin position="651"/>
        <end position="1082"/>
    </location>
</feature>